<evidence type="ECO:0000256" key="1">
    <source>
        <dbReference type="SAM" id="Phobius"/>
    </source>
</evidence>
<keyword evidence="1" id="KW-0812">Transmembrane</keyword>
<evidence type="ECO:0000313" key="4">
    <source>
        <dbReference type="Proteomes" id="UP000319836"/>
    </source>
</evidence>
<dbReference type="InterPro" id="IPR041916">
    <property type="entry name" value="Anti_sigma_zinc_sf"/>
</dbReference>
<comment type="caution">
    <text evidence="3">The sequence shown here is derived from an EMBL/GenBank/DDBJ whole genome shotgun (WGS) entry which is preliminary data.</text>
</comment>
<evidence type="ECO:0000259" key="2">
    <source>
        <dbReference type="Pfam" id="PF13490"/>
    </source>
</evidence>
<dbReference type="Gene3D" id="1.10.10.1320">
    <property type="entry name" value="Anti-sigma factor, zinc-finger domain"/>
    <property type="match status" value="1"/>
</dbReference>
<feature type="domain" description="Putative zinc-finger" evidence="2">
    <location>
        <begin position="9"/>
        <end position="38"/>
    </location>
</feature>
<proteinExistence type="predicted"/>
<keyword evidence="1" id="KW-0472">Membrane</keyword>
<dbReference type="InterPro" id="IPR027383">
    <property type="entry name" value="Znf_put"/>
</dbReference>
<evidence type="ECO:0000313" key="3">
    <source>
        <dbReference type="EMBL" id="TMQ71593.1"/>
    </source>
</evidence>
<feature type="transmembrane region" description="Helical" evidence="1">
    <location>
        <begin position="173"/>
        <end position="193"/>
    </location>
</feature>
<gene>
    <name evidence="3" type="ORF">E6K80_05120</name>
</gene>
<protein>
    <recommendedName>
        <fullName evidence="2">Putative zinc-finger domain-containing protein</fullName>
    </recommendedName>
</protein>
<dbReference type="AlphaFoldDB" id="A0A538U6S9"/>
<keyword evidence="1" id="KW-1133">Transmembrane helix</keyword>
<reference evidence="3 4" key="1">
    <citation type="journal article" date="2019" name="Nat. Microbiol.">
        <title>Mediterranean grassland soil C-N compound turnover is dependent on rainfall and depth, and is mediated by genomically divergent microorganisms.</title>
        <authorList>
            <person name="Diamond S."/>
            <person name="Andeer P.F."/>
            <person name="Li Z."/>
            <person name="Crits-Christoph A."/>
            <person name="Burstein D."/>
            <person name="Anantharaman K."/>
            <person name="Lane K.R."/>
            <person name="Thomas B.C."/>
            <person name="Pan C."/>
            <person name="Northen T.R."/>
            <person name="Banfield J.F."/>
        </authorList>
    </citation>
    <scope>NUCLEOTIDE SEQUENCE [LARGE SCALE GENOMIC DNA]</scope>
    <source>
        <strain evidence="3">WS_10</strain>
    </source>
</reference>
<name>A0A538U6S9_UNCEI</name>
<organism evidence="3 4">
    <name type="scientific">Eiseniibacteriota bacterium</name>
    <dbReference type="NCBI Taxonomy" id="2212470"/>
    <lineage>
        <taxon>Bacteria</taxon>
        <taxon>Candidatus Eiseniibacteriota</taxon>
    </lineage>
</organism>
<sequence>MSDRCREARNVQEYLDDELPPARALAFEAHLKTCAICAGELSAYRVMFDSLDASLGDLSLLDPGPSLTERILDRVLPSRLRRRLVAAVGWVYGASAAVATFATVSWLTRPDTPVWLAQRFSQISLRAVESLLFAFQVVTRSWIELLQGWDLMGRFFGLLSPLARALARPLEDPVLGIVTAAAAIACALVLWWMRPR</sequence>
<dbReference type="Proteomes" id="UP000319836">
    <property type="component" value="Unassembled WGS sequence"/>
</dbReference>
<feature type="non-terminal residue" evidence="3">
    <location>
        <position position="196"/>
    </location>
</feature>
<dbReference type="Pfam" id="PF13490">
    <property type="entry name" value="zf-HC2"/>
    <property type="match status" value="1"/>
</dbReference>
<feature type="transmembrane region" description="Helical" evidence="1">
    <location>
        <begin position="84"/>
        <end position="108"/>
    </location>
</feature>
<dbReference type="EMBL" id="VBPA01000115">
    <property type="protein sequence ID" value="TMQ71593.1"/>
    <property type="molecule type" value="Genomic_DNA"/>
</dbReference>
<accession>A0A538U6S9</accession>